<accession>A0A495JSL0</accession>
<dbReference type="SUPFAM" id="SSF49899">
    <property type="entry name" value="Concanavalin A-like lectins/glucanases"/>
    <property type="match status" value="1"/>
</dbReference>
<dbReference type="Pfam" id="PF13385">
    <property type="entry name" value="Laminin_G_3"/>
    <property type="match status" value="1"/>
</dbReference>
<keyword evidence="2" id="KW-1185">Reference proteome</keyword>
<dbReference type="InterPro" id="IPR013320">
    <property type="entry name" value="ConA-like_dom_sf"/>
</dbReference>
<dbReference type="RefSeq" id="WP_121159703.1">
    <property type="nucleotide sequence ID" value="NZ_RBKT01000001.1"/>
</dbReference>
<dbReference type="InterPro" id="IPR051918">
    <property type="entry name" value="STPP_CPPED1"/>
</dbReference>
<dbReference type="OrthoDB" id="9772095at2"/>
<reference evidence="1 2" key="1">
    <citation type="submission" date="2018-10" db="EMBL/GenBank/DDBJ databases">
        <title>Sequencing the genomes of 1000 actinobacteria strains.</title>
        <authorList>
            <person name="Klenk H.-P."/>
        </authorList>
    </citation>
    <scope>NUCLEOTIDE SEQUENCE [LARGE SCALE GENOMIC DNA]</scope>
    <source>
        <strain evidence="1 2">DSM 45175</strain>
    </source>
</reference>
<sequence>MQQPVDNSPSPVPGAASRRTFLRGAGLVGAGAAAAGVLGAGAHPALAAETTAAGNGNVDPESPRFTIAVIPDTQYLFDGDRGDPAPLTASLRYIVDQRAAQNIVFAAHLGDVVENAAAAELDAAGKVFDIFDKRKMPYSVLAGNHDINSRTDDQRGPSAYLDVFPPSRFAPLSTFGGATPDGYNTYHLVRAAGQEWLIFALDWRASAGTITWAKQVLAAHPRTPAILTTHEVASADAAGKATLSAYGQSLWNNLINDSDQIFLTLNGHYWPPGRTVLTNAAGHDVHVHVTDYQDRYYGGSAMIRLYHFDLARNTIDVETFSPWILGKVAERRNPLEREEIELTGPVDRFSLAIDFPARFAGFAPVPAPDPRPVKELLVKGTIGYWRFDQSATDGATVPDGYQVNDLSGNGNHLTRVTLAGSDATALRWSAEHHPAQPTRASLRFNGAKKPARGAYLRTVDTAPINDLTLTGGYTIEAFVKLPEDVRASDHAWMSVVSRFGAGRDGGKTGGDPSEPLATLSLSDGMALQWAVFPTNQNDISSNWGHEMRTGEWFHVAVVNDGQHTTLYVDGAPLLRNPSTPAVGLATSGESWFFGAYHYDRLVEQGFYGWLGDVRIVDHALPVARFMNATA</sequence>
<gene>
    <name evidence="1" type="ORF">BDK92_5996</name>
</gene>
<dbReference type="Gene3D" id="3.60.21.10">
    <property type="match status" value="1"/>
</dbReference>
<evidence type="ECO:0000313" key="1">
    <source>
        <dbReference type="EMBL" id="RKR91595.1"/>
    </source>
</evidence>
<dbReference type="InterPro" id="IPR006311">
    <property type="entry name" value="TAT_signal"/>
</dbReference>
<proteinExistence type="predicted"/>
<dbReference type="EMBL" id="RBKT01000001">
    <property type="protein sequence ID" value="RKR91595.1"/>
    <property type="molecule type" value="Genomic_DNA"/>
</dbReference>
<dbReference type="InterPro" id="IPR029052">
    <property type="entry name" value="Metallo-depent_PP-like"/>
</dbReference>
<dbReference type="PROSITE" id="PS51318">
    <property type="entry name" value="TAT"/>
    <property type="match status" value="1"/>
</dbReference>
<evidence type="ECO:0000313" key="2">
    <source>
        <dbReference type="Proteomes" id="UP000277671"/>
    </source>
</evidence>
<dbReference type="Gene3D" id="2.60.120.200">
    <property type="match status" value="1"/>
</dbReference>
<dbReference type="SUPFAM" id="SSF56300">
    <property type="entry name" value="Metallo-dependent phosphatases"/>
    <property type="match status" value="1"/>
</dbReference>
<name>A0A495JSL0_9ACTN</name>
<dbReference type="Proteomes" id="UP000277671">
    <property type="component" value="Unassembled WGS sequence"/>
</dbReference>
<dbReference type="AlphaFoldDB" id="A0A495JSL0"/>
<comment type="caution">
    <text evidence="1">The sequence shown here is derived from an EMBL/GenBank/DDBJ whole genome shotgun (WGS) entry which is preliminary data.</text>
</comment>
<protein>
    <submittedName>
        <fullName evidence="1">Calcineurin-like phosphoesterase family protein</fullName>
    </submittedName>
</protein>
<organism evidence="1 2">
    <name type="scientific">Micromonospora pisi</name>
    <dbReference type="NCBI Taxonomy" id="589240"/>
    <lineage>
        <taxon>Bacteria</taxon>
        <taxon>Bacillati</taxon>
        <taxon>Actinomycetota</taxon>
        <taxon>Actinomycetes</taxon>
        <taxon>Micromonosporales</taxon>
        <taxon>Micromonosporaceae</taxon>
        <taxon>Micromonospora</taxon>
    </lineage>
</organism>
<dbReference type="PANTHER" id="PTHR43143:SF5">
    <property type="entry name" value="SECRETED PROTEIN"/>
    <property type="match status" value="1"/>
</dbReference>
<dbReference type="PANTHER" id="PTHR43143">
    <property type="entry name" value="METALLOPHOSPHOESTERASE, CALCINEURIN SUPERFAMILY"/>
    <property type="match status" value="1"/>
</dbReference>